<evidence type="ECO:0000313" key="3">
    <source>
        <dbReference type="Proteomes" id="UP001056730"/>
    </source>
</evidence>
<accession>A0A9Q9D6T3</accession>
<feature type="compositionally biased region" description="Basic and acidic residues" evidence="1">
    <location>
        <begin position="147"/>
        <end position="159"/>
    </location>
</feature>
<proteinExistence type="predicted"/>
<evidence type="ECO:0000256" key="1">
    <source>
        <dbReference type="SAM" id="MobiDB-lite"/>
    </source>
</evidence>
<dbReference type="Pfam" id="PF06125">
    <property type="entry name" value="DUF961"/>
    <property type="match status" value="1"/>
</dbReference>
<reference evidence="2" key="1">
    <citation type="journal article" date="2022" name="Front. Microbiol.">
        <title>Feed Insects as a Reservoir of Granadaene-Producing Lactococci.</title>
        <authorList>
            <person name="Neuzil-Bunesova V."/>
            <person name="Ramirez Garcia A."/>
            <person name="Modrackova N."/>
            <person name="Makovska M."/>
            <person name="Sabolova M."/>
            <person name="Sproer C."/>
            <person name="Bunk B."/>
            <person name="Blom J."/>
            <person name="Schwab C."/>
        </authorList>
    </citation>
    <scope>NUCLEOTIDE SEQUENCE</scope>
    <source>
        <strain evidence="2">I4/6O</strain>
    </source>
</reference>
<dbReference type="Gene3D" id="2.40.50.390">
    <property type="entry name" value="Conjugative transposon protein, DUF961"/>
    <property type="match status" value="1"/>
</dbReference>
<dbReference type="InterPro" id="IPR010365">
    <property type="entry name" value="DUF961"/>
</dbReference>
<protein>
    <submittedName>
        <fullName evidence="2">YdcP family protein</fullName>
    </submittedName>
</protein>
<dbReference type="AlphaFoldDB" id="A0A9Q9D6T3"/>
<gene>
    <name evidence="2" type="ORF">LMK00_11060</name>
</gene>
<evidence type="ECO:0000313" key="2">
    <source>
        <dbReference type="EMBL" id="USJ20319.1"/>
    </source>
</evidence>
<name>A0A9Q9D6T3_9LACT</name>
<dbReference type="RefSeq" id="WP_252170075.1">
    <property type="nucleotide sequence ID" value="NZ_CP086395.1"/>
</dbReference>
<organism evidence="2 3">
    <name type="scientific">Lactococcus formosensis</name>
    <dbReference type="NCBI Taxonomy" id="1281486"/>
    <lineage>
        <taxon>Bacteria</taxon>
        <taxon>Bacillati</taxon>
        <taxon>Bacillota</taxon>
        <taxon>Bacilli</taxon>
        <taxon>Lactobacillales</taxon>
        <taxon>Streptococcaceae</taxon>
        <taxon>Lactococcus</taxon>
    </lineage>
</organism>
<sequence>MTLKLSTVFEKQNVLTEEIADFDKALGKLLFMSAEPQMIFEDYEAEEGEIKSRITEEVDYYNVKLYSEAMEEQIEVKMSASTKFDGIDYEDEVKLGNRSAFFWNDKEVTTYAGQNRINYYDGVKFRADSIEKASKVNHSNQTAAPKPENKSENKAADQK</sequence>
<feature type="region of interest" description="Disordered" evidence="1">
    <location>
        <begin position="134"/>
        <end position="159"/>
    </location>
</feature>
<dbReference type="InterPro" id="IPR038620">
    <property type="entry name" value="YdcP-like_sf"/>
</dbReference>
<dbReference type="KEGG" id="lfo:LMK00_11060"/>
<dbReference type="EMBL" id="CP086395">
    <property type="protein sequence ID" value="USJ20319.1"/>
    <property type="molecule type" value="Genomic_DNA"/>
</dbReference>
<dbReference type="Proteomes" id="UP001056730">
    <property type="component" value="Chromosome"/>
</dbReference>